<feature type="compositionally biased region" description="Basic and acidic residues" evidence="1">
    <location>
        <begin position="210"/>
        <end position="225"/>
    </location>
</feature>
<gene>
    <name evidence="2" type="ORF">HG421_20425</name>
</gene>
<organism evidence="2 3">
    <name type="scientific">Xanthomonas campestris pv. badrii</name>
    <dbReference type="NCBI Taxonomy" id="149696"/>
    <lineage>
        <taxon>Bacteria</taxon>
        <taxon>Pseudomonadati</taxon>
        <taxon>Pseudomonadota</taxon>
        <taxon>Gammaproteobacteria</taxon>
        <taxon>Lysobacterales</taxon>
        <taxon>Lysobacteraceae</taxon>
        <taxon>Xanthomonas</taxon>
    </lineage>
</organism>
<evidence type="ECO:0000256" key="1">
    <source>
        <dbReference type="SAM" id="MobiDB-lite"/>
    </source>
</evidence>
<reference evidence="2 3" key="1">
    <citation type="submission" date="2020-04" db="EMBL/GenBank/DDBJ databases">
        <title>Genome-Wide Identification of 5-Methylcytosine Sites in Bacterial Genomes By High-Throughput Sequencing of MspJI Restriction Fragments.</title>
        <authorList>
            <person name="Wu V."/>
        </authorList>
    </citation>
    <scope>NUCLEOTIDE SEQUENCE [LARGE SCALE GENOMIC DNA]</scope>
    <source>
        <strain evidence="2 3">NEB122</strain>
    </source>
</reference>
<reference evidence="2 3" key="2">
    <citation type="submission" date="2020-04" db="EMBL/GenBank/DDBJ databases">
        <authorList>
            <person name="Fomenkov A."/>
            <person name="Anton B.P."/>
            <person name="Roberts R.J."/>
        </authorList>
    </citation>
    <scope>NUCLEOTIDE SEQUENCE [LARGE SCALE GENOMIC DNA]</scope>
    <source>
        <strain evidence="2 3">NEB122</strain>
    </source>
</reference>
<proteinExistence type="predicted"/>
<sequence>MRRDEGQPSHSVPTTPRPSQSSLSSPGVQPGRSHSLTHLNRQLDELNRQCSVIQKRLFMEDREATPEEQQILEARAALIARRNEVRDSQLDALLVALAPMEDVYPPQTTTSHLAIVQQDVMQYNRREAFKVRNKSFDRAAMAKNYARAERRLEILQKNGAPKDKVRRLQRMMQGYRNMLALEQIVKSTDDQLESQGKPRLMSSIPTTADQRQKRLEEERNRHQEQLDNGYL</sequence>
<feature type="compositionally biased region" description="Polar residues" evidence="1">
    <location>
        <begin position="8"/>
        <end position="35"/>
    </location>
</feature>
<dbReference type="EMBL" id="CP051651">
    <property type="protein sequence ID" value="QJD70189.1"/>
    <property type="molecule type" value="Genomic_DNA"/>
</dbReference>
<evidence type="ECO:0000313" key="2">
    <source>
        <dbReference type="EMBL" id="QJD70189.1"/>
    </source>
</evidence>
<feature type="region of interest" description="Disordered" evidence="1">
    <location>
        <begin position="1"/>
        <end position="35"/>
    </location>
</feature>
<dbReference type="AlphaFoldDB" id="A0A7Z2VEJ0"/>
<accession>A0A7Z2VEJ0</accession>
<protein>
    <submittedName>
        <fullName evidence="2">Type III secretion protein</fullName>
    </submittedName>
</protein>
<name>A0A7Z2VEJ0_XANCA</name>
<evidence type="ECO:0000313" key="3">
    <source>
        <dbReference type="Proteomes" id="UP000503498"/>
    </source>
</evidence>
<feature type="region of interest" description="Disordered" evidence="1">
    <location>
        <begin position="189"/>
        <end position="231"/>
    </location>
</feature>
<dbReference type="Proteomes" id="UP000503498">
    <property type="component" value="Chromosome"/>
</dbReference>